<dbReference type="EMBL" id="QZFU01000006">
    <property type="protein sequence ID" value="RJO79878.1"/>
    <property type="molecule type" value="Genomic_DNA"/>
</dbReference>
<keyword evidence="2" id="KW-0012">Acyltransferase</keyword>
<evidence type="ECO:0000256" key="3">
    <source>
        <dbReference type="SAM" id="MobiDB-lite"/>
    </source>
</evidence>
<dbReference type="Proteomes" id="UP000266677">
    <property type="component" value="Unassembled WGS sequence"/>
</dbReference>
<dbReference type="RefSeq" id="WP_120036966.1">
    <property type="nucleotide sequence ID" value="NZ_QZFU01000006.1"/>
</dbReference>
<evidence type="ECO:0000313" key="6">
    <source>
        <dbReference type="Proteomes" id="UP000266677"/>
    </source>
</evidence>
<dbReference type="GO" id="GO:0016747">
    <property type="term" value="F:acyltransferase activity, transferring groups other than amino-acyl groups"/>
    <property type="evidence" value="ECO:0007669"/>
    <property type="project" value="InterPro"/>
</dbReference>
<dbReference type="InterPro" id="IPR016181">
    <property type="entry name" value="Acyl_CoA_acyltransferase"/>
</dbReference>
<sequence>MRSAEPVTVASGSDTAPNKHLPETYFDDLPGDFPEGDARVRIERARACDVAGIVRAYVLGSREAFRHLDRDEHVRTLLLRSLGPRRVVGCARAIASGEAIYVARTSRGAVVGYINHEPPDNGTAYIAAVYVLPGWHGRGIGQRLMNRVLNELSNMCVTRVWLYTTEGSTGQQWYEQKMRFVSGGLDDVPEPLAQAGIPAYQRVLSLSI</sequence>
<dbReference type="PROSITE" id="PS51186">
    <property type="entry name" value="GNAT"/>
    <property type="match status" value="1"/>
</dbReference>
<dbReference type="InterPro" id="IPR050832">
    <property type="entry name" value="Bact_Acetyltransf"/>
</dbReference>
<comment type="caution">
    <text evidence="5">The sequence shown here is derived from an EMBL/GenBank/DDBJ whole genome shotgun (WGS) entry which is preliminary data.</text>
</comment>
<proteinExistence type="predicted"/>
<feature type="region of interest" description="Disordered" evidence="3">
    <location>
        <begin position="1"/>
        <end position="23"/>
    </location>
</feature>
<dbReference type="Gene3D" id="3.40.630.30">
    <property type="match status" value="1"/>
</dbReference>
<feature type="domain" description="N-acetyltransferase" evidence="4">
    <location>
        <begin position="52"/>
        <end position="208"/>
    </location>
</feature>
<organism evidence="5 6">
    <name type="scientific">Nocardia panacis</name>
    <dbReference type="NCBI Taxonomy" id="2340916"/>
    <lineage>
        <taxon>Bacteria</taxon>
        <taxon>Bacillati</taxon>
        <taxon>Actinomycetota</taxon>
        <taxon>Actinomycetes</taxon>
        <taxon>Mycobacteriales</taxon>
        <taxon>Nocardiaceae</taxon>
        <taxon>Nocardia</taxon>
    </lineage>
</organism>
<dbReference type="OrthoDB" id="4558638at2"/>
<evidence type="ECO:0000256" key="1">
    <source>
        <dbReference type="ARBA" id="ARBA00022679"/>
    </source>
</evidence>
<reference evidence="5 6" key="1">
    <citation type="submission" date="2018-09" db="EMBL/GenBank/DDBJ databases">
        <title>YIM PH21274 draft genome.</title>
        <authorList>
            <person name="Miao C."/>
        </authorList>
    </citation>
    <scope>NUCLEOTIDE SEQUENCE [LARGE SCALE GENOMIC DNA]</scope>
    <source>
        <strain evidence="5 6">YIM PH 21724</strain>
    </source>
</reference>
<dbReference type="AlphaFoldDB" id="A0A3A4KCT4"/>
<dbReference type="CDD" id="cd04301">
    <property type="entry name" value="NAT_SF"/>
    <property type="match status" value="1"/>
</dbReference>
<evidence type="ECO:0000256" key="2">
    <source>
        <dbReference type="ARBA" id="ARBA00023315"/>
    </source>
</evidence>
<name>A0A3A4KCT4_9NOCA</name>
<evidence type="ECO:0000259" key="4">
    <source>
        <dbReference type="PROSITE" id="PS51186"/>
    </source>
</evidence>
<dbReference type="SUPFAM" id="SSF55729">
    <property type="entry name" value="Acyl-CoA N-acyltransferases (Nat)"/>
    <property type="match status" value="1"/>
</dbReference>
<evidence type="ECO:0000313" key="5">
    <source>
        <dbReference type="EMBL" id="RJO79878.1"/>
    </source>
</evidence>
<protein>
    <submittedName>
        <fullName evidence="5">N-acetyltransferase</fullName>
    </submittedName>
</protein>
<keyword evidence="6" id="KW-1185">Reference proteome</keyword>
<keyword evidence="1 5" id="KW-0808">Transferase</keyword>
<dbReference type="PANTHER" id="PTHR43877">
    <property type="entry name" value="AMINOALKYLPHOSPHONATE N-ACETYLTRANSFERASE-RELATED-RELATED"/>
    <property type="match status" value="1"/>
</dbReference>
<gene>
    <name evidence="5" type="ORF">D5S18_00980</name>
</gene>
<dbReference type="Pfam" id="PF00583">
    <property type="entry name" value="Acetyltransf_1"/>
    <property type="match status" value="1"/>
</dbReference>
<dbReference type="InterPro" id="IPR000182">
    <property type="entry name" value="GNAT_dom"/>
</dbReference>
<accession>A0A3A4KCT4</accession>